<reference evidence="10" key="2">
    <citation type="submission" date="2021-02" db="EMBL/GenBank/DDBJ databases">
        <authorList>
            <person name="Kimball J.A."/>
            <person name="Haas M.W."/>
            <person name="Macchietto M."/>
            <person name="Kono T."/>
            <person name="Duquette J."/>
            <person name="Shao M."/>
        </authorList>
    </citation>
    <scope>NUCLEOTIDE SEQUENCE</scope>
    <source>
        <tissue evidence="10">Fresh leaf tissue</tissue>
    </source>
</reference>
<feature type="domain" description="C2H2-type" evidence="9">
    <location>
        <begin position="127"/>
        <end position="154"/>
    </location>
</feature>
<comment type="caution">
    <text evidence="10">The sequence shown here is derived from an EMBL/GenBank/DDBJ whole genome shotgun (WGS) entry which is preliminary data.</text>
</comment>
<feature type="region of interest" description="Disordered" evidence="8">
    <location>
        <begin position="92"/>
        <end position="111"/>
    </location>
</feature>
<accession>A0A8J5VZ20</accession>
<evidence type="ECO:0000313" key="11">
    <source>
        <dbReference type="Proteomes" id="UP000729402"/>
    </source>
</evidence>
<dbReference type="Proteomes" id="UP000729402">
    <property type="component" value="Unassembled WGS sequence"/>
</dbReference>
<evidence type="ECO:0000256" key="8">
    <source>
        <dbReference type="SAM" id="MobiDB-lite"/>
    </source>
</evidence>
<dbReference type="OrthoDB" id="1911220at2759"/>
<keyword evidence="2" id="KW-0677">Repeat</keyword>
<evidence type="ECO:0000256" key="4">
    <source>
        <dbReference type="ARBA" id="ARBA00022833"/>
    </source>
</evidence>
<dbReference type="PROSITE" id="PS50157">
    <property type="entry name" value="ZINC_FINGER_C2H2_2"/>
    <property type="match status" value="1"/>
</dbReference>
<dbReference type="AlphaFoldDB" id="A0A8J5VZ20"/>
<dbReference type="GO" id="GO:0003700">
    <property type="term" value="F:DNA-binding transcription factor activity"/>
    <property type="evidence" value="ECO:0007669"/>
    <property type="project" value="InterPro"/>
</dbReference>
<evidence type="ECO:0000256" key="1">
    <source>
        <dbReference type="ARBA" id="ARBA00022723"/>
    </source>
</evidence>
<keyword evidence="5" id="KW-0805">Transcription regulation</keyword>
<dbReference type="InterPro" id="IPR044653">
    <property type="entry name" value="AZF1/2/3-like"/>
</dbReference>
<proteinExistence type="predicted"/>
<evidence type="ECO:0000256" key="6">
    <source>
        <dbReference type="ARBA" id="ARBA00023163"/>
    </source>
</evidence>
<feature type="region of interest" description="Disordered" evidence="8">
    <location>
        <begin position="183"/>
        <end position="202"/>
    </location>
</feature>
<protein>
    <recommendedName>
        <fullName evidence="9">C2H2-type domain-containing protein</fullName>
    </recommendedName>
</protein>
<evidence type="ECO:0000259" key="9">
    <source>
        <dbReference type="PROSITE" id="PS50157"/>
    </source>
</evidence>
<evidence type="ECO:0000256" key="3">
    <source>
        <dbReference type="ARBA" id="ARBA00022771"/>
    </source>
</evidence>
<dbReference type="InterPro" id="IPR013087">
    <property type="entry name" value="Znf_C2H2_type"/>
</dbReference>
<reference evidence="10" key="1">
    <citation type="journal article" date="2021" name="bioRxiv">
        <title>Whole Genome Assembly and Annotation of Northern Wild Rice, Zizania palustris L., Supports a Whole Genome Duplication in the Zizania Genus.</title>
        <authorList>
            <person name="Haas M."/>
            <person name="Kono T."/>
            <person name="Macchietto M."/>
            <person name="Millas R."/>
            <person name="McGilp L."/>
            <person name="Shao M."/>
            <person name="Duquette J."/>
            <person name="Hirsch C.N."/>
            <person name="Kimball J."/>
        </authorList>
    </citation>
    <scope>NUCLEOTIDE SEQUENCE</scope>
    <source>
        <tissue evidence="10">Fresh leaf tissue</tissue>
    </source>
</reference>
<dbReference type="PROSITE" id="PS00028">
    <property type="entry name" value="ZINC_FINGER_C2H2_1"/>
    <property type="match status" value="1"/>
</dbReference>
<dbReference type="PANTHER" id="PTHR45988:SF32">
    <property type="entry name" value="OS07G0588600 PROTEIN"/>
    <property type="match status" value="1"/>
</dbReference>
<dbReference type="EMBL" id="JAAALK010000282">
    <property type="protein sequence ID" value="KAG8079921.1"/>
    <property type="molecule type" value="Genomic_DNA"/>
</dbReference>
<dbReference type="GO" id="GO:0008270">
    <property type="term" value="F:zinc ion binding"/>
    <property type="evidence" value="ECO:0007669"/>
    <property type="project" value="UniProtKB-KW"/>
</dbReference>
<evidence type="ECO:0000256" key="7">
    <source>
        <dbReference type="PROSITE-ProRule" id="PRU00042"/>
    </source>
</evidence>
<evidence type="ECO:0000313" key="10">
    <source>
        <dbReference type="EMBL" id="KAG8079921.1"/>
    </source>
</evidence>
<keyword evidence="6" id="KW-0804">Transcription</keyword>
<sequence length="221" mass="23704">MNIAPTGDPPFLVRVAGSGGIGLGKEPPADGASSLRFWSLPEAPRPPPSHLLRQDGAVVNVPWKCSCKWRPCWIASCFHDDLSGFSVGGDNTGGAGRDKTSHRKPTQPLAAAGDEALSGTIVEAKVYRCTLCFRTFPSGQALGRHKRLHYDDGAVKDTQAVTVKTKAVVATTAVRKYIDLNPPAAATGDEAESSPSEAKRARMLRGPNPRLWRRLFLHLAV</sequence>
<keyword evidence="3 7" id="KW-0863">Zinc-finger</keyword>
<dbReference type="PANTHER" id="PTHR45988">
    <property type="entry name" value="C2H2 TYPE ZINC FINGER TRANSCRIPTION FACTOR FAMILY-RELATED"/>
    <property type="match status" value="1"/>
</dbReference>
<keyword evidence="11" id="KW-1185">Reference proteome</keyword>
<evidence type="ECO:0000256" key="2">
    <source>
        <dbReference type="ARBA" id="ARBA00022737"/>
    </source>
</evidence>
<name>A0A8J5VZ20_ZIZPA</name>
<dbReference type="Pfam" id="PF13912">
    <property type="entry name" value="zf-C2H2_6"/>
    <property type="match status" value="1"/>
</dbReference>
<gene>
    <name evidence="10" type="ORF">GUJ93_ZPchr0007g5909</name>
</gene>
<organism evidence="10 11">
    <name type="scientific">Zizania palustris</name>
    <name type="common">Northern wild rice</name>
    <dbReference type="NCBI Taxonomy" id="103762"/>
    <lineage>
        <taxon>Eukaryota</taxon>
        <taxon>Viridiplantae</taxon>
        <taxon>Streptophyta</taxon>
        <taxon>Embryophyta</taxon>
        <taxon>Tracheophyta</taxon>
        <taxon>Spermatophyta</taxon>
        <taxon>Magnoliopsida</taxon>
        <taxon>Liliopsida</taxon>
        <taxon>Poales</taxon>
        <taxon>Poaceae</taxon>
        <taxon>BOP clade</taxon>
        <taxon>Oryzoideae</taxon>
        <taxon>Oryzeae</taxon>
        <taxon>Zizaniinae</taxon>
        <taxon>Zizania</taxon>
    </lineage>
</organism>
<evidence type="ECO:0000256" key="5">
    <source>
        <dbReference type="ARBA" id="ARBA00023015"/>
    </source>
</evidence>
<dbReference type="GO" id="GO:0000976">
    <property type="term" value="F:transcription cis-regulatory region binding"/>
    <property type="evidence" value="ECO:0007669"/>
    <property type="project" value="TreeGrafter"/>
</dbReference>
<dbReference type="GO" id="GO:0005634">
    <property type="term" value="C:nucleus"/>
    <property type="evidence" value="ECO:0007669"/>
    <property type="project" value="TreeGrafter"/>
</dbReference>
<keyword evidence="4" id="KW-0862">Zinc</keyword>
<keyword evidence="1" id="KW-0479">Metal-binding</keyword>